<dbReference type="PATRIC" id="fig|380.5.peg.3022"/>
<evidence type="ECO:0000256" key="1">
    <source>
        <dbReference type="SAM" id="MobiDB-lite"/>
    </source>
</evidence>
<dbReference type="PANTHER" id="PTHR43798:SF33">
    <property type="entry name" value="HYDROLASE, PUTATIVE (AFU_ORTHOLOGUE AFUA_2G14860)-RELATED"/>
    <property type="match status" value="1"/>
</dbReference>
<dbReference type="Gene3D" id="3.40.50.1820">
    <property type="entry name" value="alpha/beta hydrolase"/>
    <property type="match status" value="1"/>
</dbReference>
<dbReference type="STRING" id="1117943.SFHH103_02845"/>
<dbReference type="eggNOG" id="COG0596">
    <property type="taxonomic scope" value="Bacteria"/>
</dbReference>
<feature type="region of interest" description="Disordered" evidence="1">
    <location>
        <begin position="1"/>
        <end position="23"/>
    </location>
</feature>
<accession>G9A0E1</accession>
<evidence type="ECO:0000259" key="2">
    <source>
        <dbReference type="Pfam" id="PF00561"/>
    </source>
</evidence>
<dbReference type="InterPro" id="IPR000073">
    <property type="entry name" value="AB_hydrolase_1"/>
</dbReference>
<dbReference type="Pfam" id="PF00561">
    <property type="entry name" value="Abhydrolase_1"/>
    <property type="match status" value="1"/>
</dbReference>
<evidence type="ECO:0000313" key="4">
    <source>
        <dbReference type="Proteomes" id="UP000007735"/>
    </source>
</evidence>
<organism evidence="3 4">
    <name type="scientific">Sinorhizobium fredii (strain HH103)</name>
    <dbReference type="NCBI Taxonomy" id="1117943"/>
    <lineage>
        <taxon>Bacteria</taxon>
        <taxon>Pseudomonadati</taxon>
        <taxon>Pseudomonadota</taxon>
        <taxon>Alphaproteobacteria</taxon>
        <taxon>Hyphomicrobiales</taxon>
        <taxon>Rhizobiaceae</taxon>
        <taxon>Sinorhizobium/Ensifer group</taxon>
        <taxon>Sinorhizobium</taxon>
    </lineage>
</organism>
<dbReference type="SUPFAM" id="SSF53474">
    <property type="entry name" value="alpha/beta-Hydrolases"/>
    <property type="match status" value="1"/>
</dbReference>
<dbReference type="AlphaFoldDB" id="G9A0E1"/>
<reference evidence="3 4" key="1">
    <citation type="journal article" date="2012" name="J. Bacteriol.">
        <title>Genome sequence of the soybean symbiont Sinorhizobium fredii HH103.</title>
        <authorList>
            <person name="Weidner S."/>
            <person name="Becker A."/>
            <person name="Bonilla I."/>
            <person name="Jaenicke S."/>
            <person name="Lloret J."/>
            <person name="Margaret I."/>
            <person name="Puhler A."/>
            <person name="Ruiz-Sainz J.E."/>
            <person name="Schneiker-Bekel S."/>
            <person name="Szczepanowski R."/>
            <person name="Vinardell J.M."/>
            <person name="Zehner S."/>
            <person name="Gottfert M."/>
        </authorList>
    </citation>
    <scope>NUCLEOTIDE SEQUENCE [LARGE SCALE GENOMIC DNA]</scope>
    <source>
        <strain evidence="3 4">HH103</strain>
    </source>
</reference>
<dbReference type="PRINTS" id="PR00111">
    <property type="entry name" value="ABHYDROLASE"/>
</dbReference>
<feature type="compositionally biased region" description="Low complexity" evidence="1">
    <location>
        <begin position="9"/>
        <end position="21"/>
    </location>
</feature>
<proteinExistence type="predicted"/>
<dbReference type="PANTHER" id="PTHR43798">
    <property type="entry name" value="MONOACYLGLYCEROL LIPASE"/>
    <property type="match status" value="1"/>
</dbReference>
<dbReference type="HOGENOM" id="CLU_020336_13_0_5"/>
<name>G9A0E1_SINF1</name>
<dbReference type="Proteomes" id="UP000007735">
    <property type="component" value="Chromosome"/>
</dbReference>
<feature type="domain" description="AB hydrolase-1" evidence="2">
    <location>
        <begin position="91"/>
        <end position="198"/>
    </location>
</feature>
<gene>
    <name evidence="3" type="ordered locus">SFHH103_02845</name>
</gene>
<evidence type="ECO:0000313" key="3">
    <source>
        <dbReference type="EMBL" id="CCE97337.1"/>
    </source>
</evidence>
<sequence length="366" mass="39570">MSIPPTARPRSNSGSSPKSSPAAVRDACRYDRRMLLTLLILATLILAAFAHSQWQAHRIAARFPNSGEMVDVGGFRMNCVHIRPDGTADLPPIVFIHGAGGNLLDQLHAFQPALDGRAEMLFVDRPGHGYSERGGPANARPDGQADAIARLMDKRGISRAIIVGHSFGAAIAASLALRHPDRTEGVVLLAPATHPWPGGVDWHITFATLPLVGWLFANTAVIPLGLRRIDRVTQTIFWPNPRPKDYVANTAPHLVLRPATFLNNAVDVANLHAYVTQVAPRYAEISAPTVIITGDQDEIVLADIHSRGLASSIVGSELLWIGNLGHKPDYVVTDLVVAAIEKISGKPRDLQEIARRAEARLTVKGR</sequence>
<protein>
    <submittedName>
        <fullName evidence="3">Esterase/hydrolase</fullName>
    </submittedName>
</protein>
<dbReference type="KEGG" id="sfh:SFHH103_02845"/>
<dbReference type="EMBL" id="HE616890">
    <property type="protein sequence ID" value="CCE97337.1"/>
    <property type="molecule type" value="Genomic_DNA"/>
</dbReference>
<dbReference type="InterPro" id="IPR050266">
    <property type="entry name" value="AB_hydrolase_sf"/>
</dbReference>
<dbReference type="InterPro" id="IPR029058">
    <property type="entry name" value="AB_hydrolase_fold"/>
</dbReference>
<dbReference type="GO" id="GO:0016020">
    <property type="term" value="C:membrane"/>
    <property type="evidence" value="ECO:0007669"/>
    <property type="project" value="TreeGrafter"/>
</dbReference>